<dbReference type="InterPro" id="IPR020845">
    <property type="entry name" value="AMP-binding_CS"/>
</dbReference>
<dbReference type="InterPro" id="IPR042099">
    <property type="entry name" value="ANL_N_sf"/>
</dbReference>
<feature type="domain" description="Carrier" evidence="4">
    <location>
        <begin position="570"/>
        <end position="645"/>
    </location>
</feature>
<dbReference type="EMBL" id="QRIS01000036">
    <property type="protein sequence ID" value="RHG79655.1"/>
    <property type="molecule type" value="Genomic_DNA"/>
</dbReference>
<dbReference type="Pfam" id="PF00501">
    <property type="entry name" value="AMP-binding"/>
    <property type="match status" value="1"/>
</dbReference>
<evidence type="ECO:0000256" key="3">
    <source>
        <dbReference type="ARBA" id="ARBA00022553"/>
    </source>
</evidence>
<dbReference type="InterPro" id="IPR009081">
    <property type="entry name" value="PP-bd_ACP"/>
</dbReference>
<dbReference type="PROSITE" id="PS00012">
    <property type="entry name" value="PHOSPHOPANTETHEINE"/>
    <property type="match status" value="1"/>
</dbReference>
<evidence type="ECO:0000259" key="4">
    <source>
        <dbReference type="PROSITE" id="PS50075"/>
    </source>
</evidence>
<dbReference type="Proteomes" id="UP000283981">
    <property type="component" value="Unassembled WGS sequence"/>
</dbReference>
<proteinExistence type="inferred from homology"/>
<dbReference type="Gene3D" id="3.40.50.12780">
    <property type="entry name" value="N-terminal domain of ligase-like"/>
    <property type="match status" value="1"/>
</dbReference>
<comment type="similarity">
    <text evidence="1">Belongs to the ATP-dependent AMP-binding enzyme family.</text>
</comment>
<dbReference type="GO" id="GO:0070566">
    <property type="term" value="F:adenylyltransferase activity"/>
    <property type="evidence" value="ECO:0007669"/>
    <property type="project" value="TreeGrafter"/>
</dbReference>
<reference evidence="5 6" key="1">
    <citation type="submission" date="2018-08" db="EMBL/GenBank/DDBJ databases">
        <title>A genome reference for cultivated species of the human gut microbiota.</title>
        <authorList>
            <person name="Zou Y."/>
            <person name="Xue W."/>
            <person name="Luo G."/>
        </authorList>
    </citation>
    <scope>NUCLEOTIDE SEQUENCE [LARGE SCALE GENOMIC DNA]</scope>
    <source>
        <strain evidence="5 6">AM21-18</strain>
    </source>
</reference>
<gene>
    <name evidence="5" type="ORF">DW243_15950</name>
</gene>
<dbReference type="PANTHER" id="PTHR22754">
    <property type="entry name" value="DISCO-INTERACTING PROTEIN 2 DIP2 -RELATED"/>
    <property type="match status" value="1"/>
</dbReference>
<dbReference type="Gene3D" id="1.10.1200.10">
    <property type="entry name" value="ACP-like"/>
    <property type="match status" value="1"/>
</dbReference>
<dbReference type="InterPro" id="IPR000873">
    <property type="entry name" value="AMP-dep_synth/lig_dom"/>
</dbReference>
<dbReference type="GO" id="GO:0005886">
    <property type="term" value="C:plasma membrane"/>
    <property type="evidence" value="ECO:0007669"/>
    <property type="project" value="TreeGrafter"/>
</dbReference>
<dbReference type="PROSITE" id="PS00455">
    <property type="entry name" value="AMP_BINDING"/>
    <property type="match status" value="1"/>
</dbReference>
<evidence type="ECO:0000313" key="6">
    <source>
        <dbReference type="Proteomes" id="UP000283981"/>
    </source>
</evidence>
<dbReference type="PROSITE" id="PS50075">
    <property type="entry name" value="CARRIER"/>
    <property type="match status" value="1"/>
</dbReference>
<dbReference type="Gene3D" id="3.30.300.30">
    <property type="match status" value="1"/>
</dbReference>
<dbReference type="InterPro" id="IPR006162">
    <property type="entry name" value="Ppantetheine_attach_site"/>
</dbReference>
<dbReference type="InterPro" id="IPR036736">
    <property type="entry name" value="ACP-like_sf"/>
</dbReference>
<evidence type="ECO:0000313" key="5">
    <source>
        <dbReference type="EMBL" id="RHG79655.1"/>
    </source>
</evidence>
<organism evidence="5 6">
    <name type="scientific">Mediterraneibacter gnavus</name>
    <name type="common">Ruminococcus gnavus</name>
    <dbReference type="NCBI Taxonomy" id="33038"/>
    <lineage>
        <taxon>Bacteria</taxon>
        <taxon>Bacillati</taxon>
        <taxon>Bacillota</taxon>
        <taxon>Clostridia</taxon>
        <taxon>Lachnospirales</taxon>
        <taxon>Lachnospiraceae</taxon>
        <taxon>Mediterraneibacter</taxon>
    </lineage>
</organism>
<accession>A0A414US16</accession>
<sequence length="647" mass="74648">MMQDLMNKFVQNHELRNRGITIIEEEQEKFVSYQAIYEKALCYLKKFHDFGIHKGCEVLFQTENIEEFVYTFWACQMGCITAVPVDIGENAENIEKIFRIWKSLNNPFYLSQKYTFQLLSKHKDNYESEFGKIESRTLFYEDVTQNEIIEEFDINDHEHDYVSLIQYSSGSTGTPKGIPILYNSLSIHVNALAKRECVTSSDKMLNWAPLSHNLGLVSVHIVGIFCAVNQYLMSKQLFVRNPLLWMRKASEHKITMIYAPNFGYKYLLTHYKATQNEKWDLSNIRIAFNGAEPINYKLCREFVNTLKKYGLHDNVIYPAYGCSEATSVISIPEVGRDIKVYYVDRRYLNIGKQIVLCEKSDKNAIAFVSVGEPVDNCEVRVCDENNNKLENFKVGYLQVRGENVIGEYYNNVSATKDAFVENDWFNTGDLCFRDGESVVITGRAKEIIFVNGQNYYPMDIERVVEEEDERLIGKIACCGIFSEDIQTDKIYFFLEISSLSFNDFSDLKLKILKKVREGLGLYVEKVIPVIKLEKTQSGKMQRLKMEKQFIQGAYDSLLEKYGVIKEQSNTSGSDVKMTILNIWKEILNNNSISEEDNFFDLGGSSSLLILLTTKIEERFPDCISAIDIFEAPTVKELSKLVIDRIKE</sequence>
<comment type="caution">
    <text evidence="5">The sequence shown here is derived from an EMBL/GenBank/DDBJ whole genome shotgun (WGS) entry which is preliminary data.</text>
</comment>
<dbReference type="AlphaFoldDB" id="A0A414US16"/>
<name>A0A414US16_MEDGN</name>
<dbReference type="RefSeq" id="WP_118208076.1">
    <property type="nucleotide sequence ID" value="NZ_QRIP01000033.1"/>
</dbReference>
<dbReference type="InterPro" id="IPR045851">
    <property type="entry name" value="AMP-bd_C_sf"/>
</dbReference>
<dbReference type="SUPFAM" id="SSF56801">
    <property type="entry name" value="Acetyl-CoA synthetase-like"/>
    <property type="match status" value="1"/>
</dbReference>
<dbReference type="PANTHER" id="PTHR22754:SF32">
    <property type="entry name" value="DISCO-INTERACTING PROTEIN 2"/>
    <property type="match status" value="1"/>
</dbReference>
<dbReference type="GO" id="GO:0006633">
    <property type="term" value="P:fatty acid biosynthetic process"/>
    <property type="evidence" value="ECO:0007669"/>
    <property type="project" value="TreeGrafter"/>
</dbReference>
<protein>
    <recommendedName>
        <fullName evidence="4">Carrier domain-containing protein</fullName>
    </recommendedName>
</protein>
<dbReference type="Pfam" id="PF00550">
    <property type="entry name" value="PP-binding"/>
    <property type="match status" value="1"/>
</dbReference>
<dbReference type="SUPFAM" id="SSF47336">
    <property type="entry name" value="ACP-like"/>
    <property type="match status" value="1"/>
</dbReference>
<keyword evidence="3" id="KW-0597">Phosphoprotein</keyword>
<keyword evidence="2" id="KW-0596">Phosphopantetheine</keyword>
<evidence type="ECO:0000256" key="2">
    <source>
        <dbReference type="ARBA" id="ARBA00022450"/>
    </source>
</evidence>
<evidence type="ECO:0000256" key="1">
    <source>
        <dbReference type="ARBA" id="ARBA00006432"/>
    </source>
</evidence>